<evidence type="ECO:0000313" key="1">
    <source>
        <dbReference type="EMBL" id="GIE13497.1"/>
    </source>
</evidence>
<dbReference type="RefSeq" id="WP_203819938.1">
    <property type="nucleotide sequence ID" value="NZ_BAAABP010000027.1"/>
</dbReference>
<evidence type="ECO:0000313" key="2">
    <source>
        <dbReference type="Proteomes" id="UP000598174"/>
    </source>
</evidence>
<sequence length="109" mass="12154">MYQTARPAYDCSCPIHRGLPRSVYDAPGCRCLTICASQPLTVLAPQINGALFLDRDDMLWFVPVLQPGHWDWRCATTVTGGHPLADADALVCRLPSEVDVRLREFTHCL</sequence>
<proteinExistence type="predicted"/>
<organism evidence="1 2">
    <name type="scientific">Paractinoplanes ferrugineus</name>
    <dbReference type="NCBI Taxonomy" id="113564"/>
    <lineage>
        <taxon>Bacteria</taxon>
        <taxon>Bacillati</taxon>
        <taxon>Actinomycetota</taxon>
        <taxon>Actinomycetes</taxon>
        <taxon>Micromonosporales</taxon>
        <taxon>Micromonosporaceae</taxon>
        <taxon>Paractinoplanes</taxon>
    </lineage>
</organism>
<dbReference type="Proteomes" id="UP000598174">
    <property type="component" value="Unassembled WGS sequence"/>
</dbReference>
<keyword evidence="2" id="KW-1185">Reference proteome</keyword>
<comment type="caution">
    <text evidence="1">The sequence shown here is derived from an EMBL/GenBank/DDBJ whole genome shotgun (WGS) entry which is preliminary data.</text>
</comment>
<protein>
    <submittedName>
        <fullName evidence="1">Uncharacterized protein</fullName>
    </submittedName>
</protein>
<name>A0A919J517_9ACTN</name>
<gene>
    <name evidence="1" type="ORF">Afe05nite_53370</name>
</gene>
<dbReference type="AlphaFoldDB" id="A0A919J517"/>
<accession>A0A919J517</accession>
<reference evidence="1" key="1">
    <citation type="submission" date="2021-01" db="EMBL/GenBank/DDBJ databases">
        <title>Whole genome shotgun sequence of Actinoplanes ferrugineus NBRC 15555.</title>
        <authorList>
            <person name="Komaki H."/>
            <person name="Tamura T."/>
        </authorList>
    </citation>
    <scope>NUCLEOTIDE SEQUENCE</scope>
    <source>
        <strain evidence="1">NBRC 15555</strain>
    </source>
</reference>
<dbReference type="EMBL" id="BOMM01000049">
    <property type="protein sequence ID" value="GIE13497.1"/>
    <property type="molecule type" value="Genomic_DNA"/>
</dbReference>